<feature type="region of interest" description="Disordered" evidence="1">
    <location>
        <begin position="456"/>
        <end position="480"/>
    </location>
</feature>
<reference evidence="2 3" key="1">
    <citation type="journal article" date="2006" name="Nature">
        <title>Insights from the genome of the biotrophic fungal plant pathogen Ustilago maydis.</title>
        <authorList>
            <person name="Kamper J."/>
            <person name="Kahmann R."/>
            <person name="Bolker M."/>
            <person name="Ma L.J."/>
            <person name="Brefort T."/>
            <person name="Saville B.J."/>
            <person name="Banuett F."/>
            <person name="Kronstad J.W."/>
            <person name="Gold S.E."/>
            <person name="Muller O."/>
            <person name="Perlin M.H."/>
            <person name="Wosten H.A."/>
            <person name="de Vries R."/>
            <person name="Ruiz-Herrera J."/>
            <person name="Reynaga-Pena C.G."/>
            <person name="Snetselaar K."/>
            <person name="McCann M."/>
            <person name="Perez-Martin J."/>
            <person name="Feldbrugge M."/>
            <person name="Basse C.W."/>
            <person name="Steinberg G."/>
            <person name="Ibeas J.I."/>
            <person name="Holloman W."/>
            <person name="Guzman P."/>
            <person name="Farman M."/>
            <person name="Stajich J.E."/>
            <person name="Sentandreu R."/>
            <person name="Gonzalez-Prieto J.M."/>
            <person name="Kennell J.C."/>
            <person name="Molina L."/>
            <person name="Schirawski J."/>
            <person name="Mendoza-Mendoza A."/>
            <person name="Greilinger D."/>
            <person name="Munch K."/>
            <person name="Rossel N."/>
            <person name="Scherer M."/>
            <person name="Vranes M."/>
            <person name="Ladendorf O."/>
            <person name="Vincon V."/>
            <person name="Fuchs U."/>
            <person name="Sandrock B."/>
            <person name="Meng S."/>
            <person name="Ho E.C."/>
            <person name="Cahill M.J."/>
            <person name="Boyce K.J."/>
            <person name="Klose J."/>
            <person name="Klosterman S.J."/>
            <person name="Deelstra H.J."/>
            <person name="Ortiz-Castellanos L."/>
            <person name="Li W."/>
            <person name="Sanchez-Alonso P."/>
            <person name="Schreier P.H."/>
            <person name="Hauser-Hahn I."/>
            <person name="Vaupel M."/>
            <person name="Koopmann E."/>
            <person name="Friedrich G."/>
            <person name="Voss H."/>
            <person name="Schluter T."/>
            <person name="Margolis J."/>
            <person name="Platt D."/>
            <person name="Swimmer C."/>
            <person name="Gnirke A."/>
            <person name="Chen F."/>
            <person name="Vysotskaia V."/>
            <person name="Mannhaupt G."/>
            <person name="Guldener U."/>
            <person name="Munsterkotter M."/>
            <person name="Haase D."/>
            <person name="Oesterheld M."/>
            <person name="Mewes H.W."/>
            <person name="Mauceli E.W."/>
            <person name="DeCaprio D."/>
            <person name="Wade C.M."/>
            <person name="Butler J."/>
            <person name="Young S."/>
            <person name="Jaffe D.B."/>
            <person name="Calvo S."/>
            <person name="Nusbaum C."/>
            <person name="Galagan J."/>
            <person name="Birren B.W."/>
        </authorList>
    </citation>
    <scope>NUCLEOTIDE SEQUENCE [LARGE SCALE GENOMIC DNA]</scope>
    <source>
        <strain evidence="3">DSM 14603 / FGSC 9021 / UM521</strain>
    </source>
</reference>
<feature type="compositionally biased region" description="Basic and acidic residues" evidence="1">
    <location>
        <begin position="635"/>
        <end position="646"/>
    </location>
</feature>
<dbReference type="GeneID" id="23565975"/>
<dbReference type="InParanoid" id="A0A0D1DMD3"/>
<dbReference type="KEGG" id="uma:UMAG_06367"/>
<feature type="region of interest" description="Disordered" evidence="1">
    <location>
        <begin position="552"/>
        <end position="646"/>
    </location>
</feature>
<dbReference type="Proteomes" id="UP000000561">
    <property type="component" value="Chromosome 23"/>
</dbReference>
<feature type="region of interest" description="Disordered" evidence="1">
    <location>
        <begin position="279"/>
        <end position="311"/>
    </location>
</feature>
<dbReference type="eggNOG" id="ENOG502R36R">
    <property type="taxonomic scope" value="Eukaryota"/>
</dbReference>
<dbReference type="RefSeq" id="XP_011392660.1">
    <property type="nucleotide sequence ID" value="XM_011394358.1"/>
</dbReference>
<feature type="compositionally biased region" description="Acidic residues" evidence="1">
    <location>
        <begin position="363"/>
        <end position="375"/>
    </location>
</feature>
<dbReference type="VEuPathDB" id="FungiDB:UMAG_06367"/>
<dbReference type="OMA" id="RAIWTVW"/>
<dbReference type="OrthoDB" id="2551385at2759"/>
<evidence type="ECO:0000313" key="2">
    <source>
        <dbReference type="EMBL" id="KIS65664.1"/>
    </source>
</evidence>
<feature type="compositionally biased region" description="Basic and acidic residues" evidence="1">
    <location>
        <begin position="376"/>
        <end position="387"/>
    </location>
</feature>
<feature type="compositionally biased region" description="Polar residues" evidence="1">
    <location>
        <begin position="416"/>
        <end position="431"/>
    </location>
</feature>
<feature type="region of interest" description="Disordered" evidence="1">
    <location>
        <begin position="406"/>
        <end position="431"/>
    </location>
</feature>
<feature type="compositionally biased region" description="Basic residues" evidence="1">
    <location>
        <begin position="569"/>
        <end position="579"/>
    </location>
</feature>
<proteinExistence type="predicted"/>
<evidence type="ECO:0000313" key="3">
    <source>
        <dbReference type="Proteomes" id="UP000000561"/>
    </source>
</evidence>
<organism evidence="2 3">
    <name type="scientific">Mycosarcoma maydis</name>
    <name type="common">Corn smut fungus</name>
    <name type="synonym">Ustilago maydis</name>
    <dbReference type="NCBI Taxonomy" id="5270"/>
    <lineage>
        <taxon>Eukaryota</taxon>
        <taxon>Fungi</taxon>
        <taxon>Dikarya</taxon>
        <taxon>Basidiomycota</taxon>
        <taxon>Ustilaginomycotina</taxon>
        <taxon>Ustilaginomycetes</taxon>
        <taxon>Ustilaginales</taxon>
        <taxon>Ustilaginaceae</taxon>
        <taxon>Mycosarcoma</taxon>
    </lineage>
</organism>
<keyword evidence="3" id="KW-1185">Reference proteome</keyword>
<evidence type="ECO:0000256" key="1">
    <source>
        <dbReference type="SAM" id="MobiDB-lite"/>
    </source>
</evidence>
<sequence length="992" mass="106443">MSTVALSSSTSRPPHSSRSLPVITVFSHPAARLIKTVPQLQPPTRINAHITQDTLGVGRTSPSDLVLTDVYGPLSLLVVPDPLDASIATLVLSVGFHDPNLQGAARRFVLPFRSFKRDPISGQLVSQSQIDGFDAADRTIYPGLGAGLKGLDGGSFWFFEDIGEHGALDRFRWESHKVARRAIWTVWLISTPAPVVLHLQNLLQSYPATVPSLPPWLKERNGYPWQDSYLVHMLPPSLSAEQHQPRHQPTSPTLVPTNLAPADAAAIAIPLDHIAATTLPDTDQQPCANSNPGSSLSVRANPLGNGSTSISIGDAPEVILRAPNRTPPPPSQYRNSLVAVDNLTGQIVGVLASHVDLGATTDSSDDVDADADEQDEAKTPLDEQPHFLHETTTPHALGLHNESKLLPELPPDLPDSITQADSPTPRTSTTVNQNASVYHIPADVSDTCRPPSILAADTFSPPPLPIKQQSPTKREAVPSRPTSAVSAAFFTAESDLDTMSTYDSDALEIDASTITHDRLCASVTTIPRNAAANDVERHRPELLRDLVLNDDDAASDASGSTVGGPALRMWRKARGKSKNKLTSPATAAADNANDSKSPIKSCRASESSHRTSNAETALETFSDDEMAEESQLQQHEQKSVGDDRTRAELNLSRRSHLARSAMCTDQVRHIEDRIWREALEGGHLPIDAPYTHLAARGNPELYSSSIVSSARSITDGSAIELLSVDHKAPSRERKRRQHTQRAERHNYMQGGTVLIEFLAGSSRIGASLIRSAGLVASGKDEQSAAQELTVQGSSGTAELALNVLDYVPLLPQHLLSFFGLSSSSHVSGTAPQPPRLTASSSTSYLPSLSLPSLPDWFTNFFGFGSSTVAGSSATEDETVETMGDPSKAEEWEYAIPEFDPNSLFSTPRPVYRRKRPVPCAMNGFSISAAAPSCASNATDDAQLGARDAATLARSTPETAAANSRYSILHFDSLGVGRRAFLRGMPAVNAACF</sequence>
<accession>A0A0D1DMD3</accession>
<dbReference type="EMBL" id="CM003162">
    <property type="protein sequence ID" value="KIS65664.1"/>
    <property type="molecule type" value="Genomic_DNA"/>
</dbReference>
<gene>
    <name evidence="2" type="ORF">UMAG_06367</name>
</gene>
<protein>
    <submittedName>
        <fullName evidence="2">Uncharacterized protein</fullName>
    </submittedName>
</protein>
<name>A0A0D1DMD3_MYCMD</name>
<feature type="region of interest" description="Disordered" evidence="1">
    <location>
        <begin position="359"/>
        <end position="387"/>
    </location>
</feature>
<dbReference type="AlphaFoldDB" id="A0A0D1DMD3"/>